<keyword evidence="5 6" id="KW-0472">Membrane</keyword>
<dbReference type="AlphaFoldDB" id="A0AA49GNJ6"/>
<feature type="transmembrane region" description="Helical" evidence="6">
    <location>
        <begin position="201"/>
        <end position="226"/>
    </location>
</feature>
<dbReference type="EMBL" id="CP120682">
    <property type="protein sequence ID" value="WKN38135.1"/>
    <property type="molecule type" value="Genomic_DNA"/>
</dbReference>
<proteinExistence type="predicted"/>
<name>A0AA49GNJ6_9BACT</name>
<dbReference type="GO" id="GO:0044341">
    <property type="term" value="P:sodium-dependent phosphate transport"/>
    <property type="evidence" value="ECO:0007669"/>
    <property type="project" value="InterPro"/>
</dbReference>
<gene>
    <name evidence="7" type="ORF">K4G66_05400</name>
</gene>
<keyword evidence="4 6" id="KW-1133">Transmembrane helix</keyword>
<feature type="transmembrane region" description="Helical" evidence="6">
    <location>
        <begin position="309"/>
        <end position="330"/>
    </location>
</feature>
<protein>
    <submittedName>
        <fullName evidence="7">Na/Pi symporter</fullName>
    </submittedName>
</protein>
<dbReference type="Pfam" id="PF02690">
    <property type="entry name" value="Na_Pi_cotrans"/>
    <property type="match status" value="2"/>
</dbReference>
<feature type="transmembrane region" description="Helical" evidence="6">
    <location>
        <begin position="159"/>
        <end position="181"/>
    </location>
</feature>
<dbReference type="PANTHER" id="PTHR10010:SF46">
    <property type="entry name" value="SODIUM-DEPENDENT PHOSPHATE TRANSPORT PROTEIN 2B"/>
    <property type="match status" value="1"/>
</dbReference>
<keyword evidence="3 6" id="KW-0812">Transmembrane</keyword>
<feature type="transmembrane region" description="Helical" evidence="6">
    <location>
        <begin position="20"/>
        <end position="41"/>
    </location>
</feature>
<dbReference type="InterPro" id="IPR003841">
    <property type="entry name" value="Na/Pi_transpt"/>
</dbReference>
<keyword evidence="2" id="KW-1003">Cell membrane</keyword>
<evidence type="ECO:0000256" key="4">
    <source>
        <dbReference type="ARBA" id="ARBA00022989"/>
    </source>
</evidence>
<feature type="transmembrane region" description="Helical" evidence="6">
    <location>
        <begin position="350"/>
        <end position="370"/>
    </location>
</feature>
<evidence type="ECO:0000256" key="3">
    <source>
        <dbReference type="ARBA" id="ARBA00022692"/>
    </source>
</evidence>
<accession>A0AA49GNJ6</accession>
<dbReference type="PANTHER" id="PTHR10010">
    <property type="entry name" value="SOLUTE CARRIER FAMILY 34 SODIUM PHOSPHATE , MEMBER 2-RELATED"/>
    <property type="match status" value="1"/>
</dbReference>
<evidence type="ECO:0000256" key="1">
    <source>
        <dbReference type="ARBA" id="ARBA00004651"/>
    </source>
</evidence>
<evidence type="ECO:0000313" key="7">
    <source>
        <dbReference type="EMBL" id="WKN38135.1"/>
    </source>
</evidence>
<feature type="transmembrane region" description="Helical" evidence="6">
    <location>
        <begin position="125"/>
        <end position="147"/>
    </location>
</feature>
<feature type="transmembrane region" description="Helical" evidence="6">
    <location>
        <begin position="246"/>
        <end position="271"/>
    </location>
</feature>
<dbReference type="NCBIfam" id="NF037997">
    <property type="entry name" value="Na_Pi_symport"/>
    <property type="match status" value="2"/>
</dbReference>
<evidence type="ECO:0000256" key="5">
    <source>
        <dbReference type="ARBA" id="ARBA00023136"/>
    </source>
</evidence>
<feature type="transmembrane region" description="Helical" evidence="6">
    <location>
        <begin position="47"/>
        <end position="70"/>
    </location>
</feature>
<organism evidence="7">
    <name type="scientific">Roseihalotalea indica</name>
    <dbReference type="NCBI Taxonomy" id="2867963"/>
    <lineage>
        <taxon>Bacteria</taxon>
        <taxon>Pseudomonadati</taxon>
        <taxon>Bacteroidota</taxon>
        <taxon>Cytophagia</taxon>
        <taxon>Cytophagales</taxon>
        <taxon>Catalimonadaceae</taxon>
        <taxon>Roseihalotalea</taxon>
    </lineage>
</organism>
<feature type="transmembrane region" description="Helical" evidence="6">
    <location>
        <begin position="82"/>
        <end position="105"/>
    </location>
</feature>
<dbReference type="GO" id="GO:0005886">
    <property type="term" value="C:plasma membrane"/>
    <property type="evidence" value="ECO:0007669"/>
    <property type="project" value="UniProtKB-SubCell"/>
</dbReference>
<sequence length="378" mass="41259">MNVLEKQQKVDRLQTASKYFLVLGAIALFLLSIDLLGHSFQGLRENLASSILSVTTNPFIGLFIGLLLTAVIQSSSISTSMIVALVGSGTVSLSAAVPIVMGANVGTTLTSTVVSLGFITSKRAFRKAISAGVIHDFYNIILVMLLFPLEYYNQSLSRASLWLVHFFGLTEPQMVTVPTYLGSFFGKSVGYYITEVVGNSWLLLIIAFSMLFLSIKYISTIISRSLIGESKDKLKQYIFRSPYKSFAWGGALTAAVQSSSITTSLIIPLVATGKVSLPKSFPFIIGANIGTTITALIASLFTTEVAVSIALVHLLFNLFGVLVFLPFSSVRRLPVIVAAYFGRLTMHNRLVGFLYIILMFFIIPFLLIYFNQEPAAVH</sequence>
<reference evidence="7" key="2">
    <citation type="journal article" date="2024" name="Antonie Van Leeuwenhoek">
        <title>Roseihalotalea indica gen. nov., sp. nov., a halophilic Bacteroidetes from mesopelagic Southwest Indian Ocean with higher carbohydrate metabolic potential.</title>
        <authorList>
            <person name="Chen B."/>
            <person name="Zhang M."/>
            <person name="Lin D."/>
            <person name="Ye J."/>
            <person name="Tang K."/>
        </authorList>
    </citation>
    <scope>NUCLEOTIDE SEQUENCE</scope>
    <source>
        <strain evidence="7">TK19036</strain>
    </source>
</reference>
<feature type="transmembrane region" description="Helical" evidence="6">
    <location>
        <begin position="283"/>
        <end position="302"/>
    </location>
</feature>
<dbReference type="GO" id="GO:0005436">
    <property type="term" value="F:sodium:phosphate symporter activity"/>
    <property type="evidence" value="ECO:0007669"/>
    <property type="project" value="InterPro"/>
</dbReference>
<evidence type="ECO:0000256" key="6">
    <source>
        <dbReference type="SAM" id="Phobius"/>
    </source>
</evidence>
<reference evidence="7" key="1">
    <citation type="journal article" date="2023" name="Comput. Struct. Biotechnol. J.">
        <title>Discovery of a novel marine Bacteroidetes with a rich repertoire of carbohydrate-active enzymes.</title>
        <authorList>
            <person name="Chen B."/>
            <person name="Liu G."/>
            <person name="Chen Q."/>
            <person name="Wang H."/>
            <person name="Liu L."/>
            <person name="Tang K."/>
        </authorList>
    </citation>
    <scope>NUCLEOTIDE SEQUENCE</scope>
    <source>
        <strain evidence="7">TK19036</strain>
    </source>
</reference>
<comment type="subcellular location">
    <subcellularLocation>
        <location evidence="1">Cell membrane</location>
        <topology evidence="1">Multi-pass membrane protein</topology>
    </subcellularLocation>
</comment>
<evidence type="ECO:0000256" key="2">
    <source>
        <dbReference type="ARBA" id="ARBA00022475"/>
    </source>
</evidence>